<accession>A0A3S4W750</accession>
<evidence type="ECO:0000313" key="3">
    <source>
        <dbReference type="Proteomes" id="UP000273044"/>
    </source>
</evidence>
<evidence type="ECO:0000313" key="2">
    <source>
        <dbReference type="EMBL" id="VEH70249.1"/>
    </source>
</evidence>
<evidence type="ECO:0000256" key="1">
    <source>
        <dbReference type="SAM" id="Phobius"/>
    </source>
</evidence>
<dbReference type="RefSeq" id="WP_061786970.1">
    <property type="nucleotide sequence ID" value="NZ_LR134406.1"/>
</dbReference>
<reference evidence="2 3" key="1">
    <citation type="submission" date="2018-12" db="EMBL/GenBank/DDBJ databases">
        <authorList>
            <consortium name="Pathogen Informatics"/>
        </authorList>
    </citation>
    <scope>NUCLEOTIDE SEQUENCE [LARGE SCALE GENOMIC DNA]</scope>
    <source>
        <strain evidence="2 3">NCTC12967</strain>
    </source>
</reference>
<feature type="transmembrane region" description="Helical" evidence="1">
    <location>
        <begin position="65"/>
        <end position="87"/>
    </location>
</feature>
<dbReference type="EMBL" id="LR134406">
    <property type="protein sequence ID" value="VEH70249.1"/>
    <property type="molecule type" value="Genomic_DNA"/>
</dbReference>
<name>A0A3S4W750_9ACTN</name>
<keyword evidence="3" id="KW-1185">Reference proteome</keyword>
<organism evidence="2 3">
    <name type="scientific">Arachnia propionica</name>
    <dbReference type="NCBI Taxonomy" id="1750"/>
    <lineage>
        <taxon>Bacteria</taxon>
        <taxon>Bacillati</taxon>
        <taxon>Actinomycetota</taxon>
        <taxon>Actinomycetes</taxon>
        <taxon>Propionibacteriales</taxon>
        <taxon>Propionibacteriaceae</taxon>
        <taxon>Arachnia</taxon>
    </lineage>
</organism>
<protein>
    <submittedName>
        <fullName evidence="2">Uncharacterized protein</fullName>
    </submittedName>
</protein>
<dbReference type="AlphaFoldDB" id="A0A3S4W750"/>
<dbReference type="Proteomes" id="UP000273044">
    <property type="component" value="Chromosome"/>
</dbReference>
<keyword evidence="1" id="KW-0812">Transmembrane</keyword>
<keyword evidence="1" id="KW-1133">Transmembrane helix</keyword>
<dbReference type="GeneID" id="64407014"/>
<gene>
    <name evidence="2" type="ORF">NCTC12967_01544</name>
</gene>
<sequence>MSIEQIAFVIPPRIEAGLATGEFVRYGGVVRDGAGHIVTHLKELPTPKLDKAIGVARKFAEANKVALVAGTVAAAALGGTAVAVFAVKRKKVKKAELRLQTALSAYMRAIVSQKMNLVVIDGLDLALAELRSITGMATSDMIDGEVLESLISYSRGFIQKNEPAQLPKSEMAQVVSLEEYLAEQRRIFDEAS</sequence>
<keyword evidence="1" id="KW-0472">Membrane</keyword>
<proteinExistence type="predicted"/>